<protein>
    <recommendedName>
        <fullName evidence="4">Rap1a immunity protein domain-containing protein</fullName>
    </recommendedName>
</protein>
<keyword evidence="3" id="KW-1185">Reference proteome</keyword>
<dbReference type="Proteomes" id="UP000595663">
    <property type="component" value="Chromosome"/>
</dbReference>
<sequence length="133" mass="14920">MQGIKQVLVIASLIFTTVSMADTADENQVYSKQYILGFLAGAQLTDSEIIRRMQVESNIEPRSDFFKRAFKTRVGKSADSVPATYYAGFCIPEDESSESIVTHIQEQIGLQKQTNKTDIALVIYKAIQTRYPC</sequence>
<evidence type="ECO:0000313" key="3">
    <source>
        <dbReference type="Proteomes" id="UP000595663"/>
    </source>
</evidence>
<evidence type="ECO:0008006" key="4">
    <source>
        <dbReference type="Google" id="ProtNLM"/>
    </source>
</evidence>
<evidence type="ECO:0000313" key="2">
    <source>
        <dbReference type="EMBL" id="BBB25808.1"/>
    </source>
</evidence>
<organism evidence="2 3">
    <name type="scientific">Amphritea japonica ATCC BAA-1530</name>
    <dbReference type="NCBI Taxonomy" id="1278309"/>
    <lineage>
        <taxon>Bacteria</taxon>
        <taxon>Pseudomonadati</taxon>
        <taxon>Pseudomonadota</taxon>
        <taxon>Gammaproteobacteria</taxon>
        <taxon>Oceanospirillales</taxon>
        <taxon>Oceanospirillaceae</taxon>
        <taxon>Amphritea</taxon>
    </lineage>
</organism>
<dbReference type="OrthoDB" id="6119160at2"/>
<feature type="signal peptide" evidence="1">
    <location>
        <begin position="1"/>
        <end position="21"/>
    </location>
</feature>
<dbReference type="EMBL" id="AP014545">
    <property type="protein sequence ID" value="BBB25808.1"/>
    <property type="molecule type" value="Genomic_DNA"/>
</dbReference>
<keyword evidence="1" id="KW-0732">Signal</keyword>
<proteinExistence type="predicted"/>
<name>A0A7R6PAD1_9GAMM</name>
<reference evidence="2 3" key="1">
    <citation type="journal article" date="2008" name="Int. J. Syst. Evol. Microbiol.">
        <title>Amphritea japonica sp. nov. and Amphritea balenae sp. nov., isolated from the sediment adjacent to sperm whale carcasses off Kagoshima, Japan.</title>
        <authorList>
            <person name="Miyazaki M."/>
            <person name="Nogi Y."/>
            <person name="Fujiwara Y."/>
            <person name="Kawato M."/>
            <person name="Nagahama T."/>
            <person name="Kubokawa K."/>
            <person name="Horikoshi K."/>
        </authorList>
    </citation>
    <scope>NUCLEOTIDE SEQUENCE [LARGE SCALE GENOMIC DNA]</scope>
    <source>
        <strain evidence="2 3">ATCC BAA-1530</strain>
    </source>
</reference>
<gene>
    <name evidence="2" type="ORF">AMJAP_1213</name>
</gene>
<evidence type="ECO:0000256" key="1">
    <source>
        <dbReference type="SAM" id="SignalP"/>
    </source>
</evidence>
<dbReference type="KEGG" id="ajp:AMJAP_1213"/>
<feature type="chain" id="PRO_5032589187" description="Rap1a immunity protein domain-containing protein" evidence="1">
    <location>
        <begin position="22"/>
        <end position="133"/>
    </location>
</feature>
<dbReference type="RefSeq" id="WP_019621406.1">
    <property type="nucleotide sequence ID" value="NZ_AP014545.1"/>
</dbReference>
<dbReference type="AlphaFoldDB" id="A0A7R6PAD1"/>
<accession>A0A7R6PAD1</accession>